<name>A0AAE5TG01_AVIPA</name>
<gene>
    <name evidence="1" type="ORF">DM482_12440</name>
</gene>
<accession>A0AAE5TG01</accession>
<protein>
    <submittedName>
        <fullName evidence="1">Uncharacterized protein</fullName>
    </submittedName>
</protein>
<evidence type="ECO:0000313" key="2">
    <source>
        <dbReference type="Proteomes" id="UP000247594"/>
    </source>
</evidence>
<proteinExistence type="predicted"/>
<sequence>MNTTQLLNEREKTHGDFVSGAETFYYLMKPIIDSQLFERNKVAAYAMTMIQAKVTRICNGDESFPDHWEDIIGYASLALGKQFEPQQNVLNTPVVDYIKAQNMTPNR</sequence>
<comment type="caution">
    <text evidence="1">The sequence shown here is derived from an EMBL/GenBank/DDBJ whole genome shotgun (WGS) entry which is preliminary data.</text>
</comment>
<dbReference type="RefSeq" id="WP_110480285.1">
    <property type="nucleotide sequence ID" value="NZ_CP081939.1"/>
</dbReference>
<organism evidence="1 2">
    <name type="scientific">Avibacterium paragallinarum</name>
    <name type="common">Haemophilus gallinarum</name>
    <dbReference type="NCBI Taxonomy" id="728"/>
    <lineage>
        <taxon>Bacteria</taxon>
        <taxon>Pseudomonadati</taxon>
        <taxon>Pseudomonadota</taxon>
        <taxon>Gammaproteobacteria</taxon>
        <taxon>Pasteurellales</taxon>
        <taxon>Pasteurellaceae</taxon>
        <taxon>Avibacterium</taxon>
    </lineage>
</organism>
<dbReference type="Proteomes" id="UP000247594">
    <property type="component" value="Unassembled WGS sequence"/>
</dbReference>
<evidence type="ECO:0000313" key="1">
    <source>
        <dbReference type="EMBL" id="PXZ37857.1"/>
    </source>
</evidence>
<reference evidence="1 2" key="1">
    <citation type="submission" date="2018-06" db="EMBL/GenBank/DDBJ databases">
        <authorList>
            <person name="Teymurazov M."/>
            <person name="Kislichkina A."/>
            <person name="Abaymova A."/>
            <person name="Mukhina T."/>
            <person name="Mayskaya N."/>
            <person name="Svetoch E."/>
            <person name="Bogun A."/>
        </authorList>
    </citation>
    <scope>NUCLEOTIDE SEQUENCE [LARGE SCALE GENOMIC DNA]</scope>
    <source>
        <strain evidence="1 2">SCPM-O-B-8406</strain>
    </source>
</reference>
<dbReference type="EMBL" id="QJPJ01000042">
    <property type="protein sequence ID" value="PXZ37857.1"/>
    <property type="molecule type" value="Genomic_DNA"/>
</dbReference>
<dbReference type="AlphaFoldDB" id="A0AAE5TG01"/>